<keyword evidence="2" id="KW-0488">Methylation</keyword>
<organism evidence="7 8">
    <name type="scientific">Anoxynatronum sibiricum</name>
    <dbReference type="NCBI Taxonomy" id="210623"/>
    <lineage>
        <taxon>Bacteria</taxon>
        <taxon>Bacillati</taxon>
        <taxon>Bacillota</taxon>
        <taxon>Clostridia</taxon>
        <taxon>Eubacteriales</taxon>
        <taxon>Clostridiaceae</taxon>
        <taxon>Anoxynatronum</taxon>
    </lineage>
</organism>
<evidence type="ECO:0000313" key="7">
    <source>
        <dbReference type="EMBL" id="MEN1760738.1"/>
    </source>
</evidence>
<evidence type="ECO:0000256" key="4">
    <source>
        <dbReference type="ARBA" id="ARBA00022989"/>
    </source>
</evidence>
<feature type="transmembrane region" description="Helical" evidence="6">
    <location>
        <begin position="7"/>
        <end position="28"/>
    </location>
</feature>
<gene>
    <name evidence="7" type="ORF">AAIG11_09650</name>
</gene>
<dbReference type="Proteomes" id="UP001407405">
    <property type="component" value="Unassembled WGS sequence"/>
</dbReference>
<dbReference type="InterPro" id="IPR012902">
    <property type="entry name" value="N_methyl_site"/>
</dbReference>
<evidence type="ECO:0000256" key="1">
    <source>
        <dbReference type="ARBA" id="ARBA00004167"/>
    </source>
</evidence>
<keyword evidence="3 6" id="KW-0812">Transmembrane</keyword>
<evidence type="ECO:0000256" key="3">
    <source>
        <dbReference type="ARBA" id="ARBA00022692"/>
    </source>
</evidence>
<dbReference type="InterPro" id="IPR045584">
    <property type="entry name" value="Pilin-like"/>
</dbReference>
<comment type="subcellular location">
    <subcellularLocation>
        <location evidence="1">Membrane</location>
        <topology evidence="1">Single-pass membrane protein</topology>
    </subcellularLocation>
</comment>
<name>A0ABU9VU94_9CLOT</name>
<protein>
    <submittedName>
        <fullName evidence="7">Prepilin-type N-terminal cleavage/methylation domain-containing protein</fullName>
    </submittedName>
</protein>
<dbReference type="Gene3D" id="3.30.700.10">
    <property type="entry name" value="Glycoprotein, Type 4 Pilin"/>
    <property type="match status" value="1"/>
</dbReference>
<dbReference type="Pfam" id="PF07963">
    <property type="entry name" value="N_methyl"/>
    <property type="match status" value="1"/>
</dbReference>
<evidence type="ECO:0000313" key="8">
    <source>
        <dbReference type="Proteomes" id="UP001407405"/>
    </source>
</evidence>
<keyword evidence="8" id="KW-1185">Reference proteome</keyword>
<sequence length="51" mass="5343">MDKKSDGFTLVELIIVIAILGIIAAIAIPKLAGFKSKAKESVCAANLKTVE</sequence>
<evidence type="ECO:0000256" key="5">
    <source>
        <dbReference type="ARBA" id="ARBA00023136"/>
    </source>
</evidence>
<dbReference type="PANTHER" id="PTHR30093:SF44">
    <property type="entry name" value="TYPE II SECRETION SYSTEM CORE PROTEIN G"/>
    <property type="match status" value="1"/>
</dbReference>
<reference evidence="7 8" key="1">
    <citation type="submission" date="2024-04" db="EMBL/GenBank/DDBJ databases">
        <title>Genome sequencing and metabolic network reconstruction of aminoacids and betaine degradation by Anoxynatronum sibiricum.</title>
        <authorList>
            <person name="Detkova E.N."/>
            <person name="Boltjanskaja Y.V."/>
            <person name="Mardanov A.V."/>
            <person name="Kevbrin V."/>
        </authorList>
    </citation>
    <scope>NUCLEOTIDE SEQUENCE [LARGE SCALE GENOMIC DNA]</scope>
    <source>
        <strain evidence="7 8">Z-7981</strain>
    </source>
</reference>
<keyword evidence="4 6" id="KW-1133">Transmembrane helix</keyword>
<comment type="caution">
    <text evidence="7">The sequence shown here is derived from an EMBL/GenBank/DDBJ whole genome shotgun (WGS) entry which is preliminary data.</text>
</comment>
<dbReference type="EMBL" id="JBCITM010000008">
    <property type="protein sequence ID" value="MEN1760738.1"/>
    <property type="molecule type" value="Genomic_DNA"/>
</dbReference>
<dbReference type="PANTHER" id="PTHR30093">
    <property type="entry name" value="GENERAL SECRETION PATHWAY PROTEIN G"/>
    <property type="match status" value="1"/>
</dbReference>
<accession>A0ABU9VU94</accession>
<evidence type="ECO:0000256" key="6">
    <source>
        <dbReference type="SAM" id="Phobius"/>
    </source>
</evidence>
<dbReference type="RefSeq" id="WP_343186071.1">
    <property type="nucleotide sequence ID" value="NZ_JBCITM010000008.1"/>
</dbReference>
<proteinExistence type="predicted"/>
<dbReference type="SUPFAM" id="SSF54523">
    <property type="entry name" value="Pili subunits"/>
    <property type="match status" value="1"/>
</dbReference>
<keyword evidence="5 6" id="KW-0472">Membrane</keyword>
<evidence type="ECO:0000256" key="2">
    <source>
        <dbReference type="ARBA" id="ARBA00022481"/>
    </source>
</evidence>
<dbReference type="NCBIfam" id="TIGR02532">
    <property type="entry name" value="IV_pilin_GFxxxE"/>
    <property type="match status" value="1"/>
</dbReference>